<proteinExistence type="predicted"/>
<organism evidence="1 2">
    <name type="scientific">Pleurodeles waltl</name>
    <name type="common">Iberian ribbed newt</name>
    <dbReference type="NCBI Taxonomy" id="8319"/>
    <lineage>
        <taxon>Eukaryota</taxon>
        <taxon>Metazoa</taxon>
        <taxon>Chordata</taxon>
        <taxon>Craniata</taxon>
        <taxon>Vertebrata</taxon>
        <taxon>Euteleostomi</taxon>
        <taxon>Amphibia</taxon>
        <taxon>Batrachia</taxon>
        <taxon>Caudata</taxon>
        <taxon>Salamandroidea</taxon>
        <taxon>Salamandridae</taxon>
        <taxon>Pleurodelinae</taxon>
        <taxon>Pleurodeles</taxon>
    </lineage>
</organism>
<keyword evidence="2" id="KW-1185">Reference proteome</keyword>
<sequence>MPGNPVLQQQLLDTKDQLAACLEKLRCFDHHKYMIRAHADRDKAGELLVWLTSSTCRGSPLLELESAQGANLYEQAEINLRFEEFHMDLYAPLSRHRRACLISWEEQSSCA</sequence>
<evidence type="ECO:0000313" key="2">
    <source>
        <dbReference type="Proteomes" id="UP001066276"/>
    </source>
</evidence>
<reference evidence="1" key="1">
    <citation type="journal article" date="2022" name="bioRxiv">
        <title>Sequencing and chromosome-scale assembly of the giantPleurodeles waltlgenome.</title>
        <authorList>
            <person name="Brown T."/>
            <person name="Elewa A."/>
            <person name="Iarovenko S."/>
            <person name="Subramanian E."/>
            <person name="Araus A.J."/>
            <person name="Petzold A."/>
            <person name="Susuki M."/>
            <person name="Suzuki K.-i.T."/>
            <person name="Hayashi T."/>
            <person name="Toyoda A."/>
            <person name="Oliveira C."/>
            <person name="Osipova E."/>
            <person name="Leigh N.D."/>
            <person name="Simon A."/>
            <person name="Yun M.H."/>
        </authorList>
    </citation>
    <scope>NUCLEOTIDE SEQUENCE</scope>
    <source>
        <strain evidence="1">20211129_DDA</strain>
        <tissue evidence="1">Liver</tissue>
    </source>
</reference>
<accession>A0AAV7NKU8</accession>
<protein>
    <submittedName>
        <fullName evidence="1">Uncharacterized protein</fullName>
    </submittedName>
</protein>
<dbReference type="EMBL" id="JANPWB010000012">
    <property type="protein sequence ID" value="KAJ1116667.1"/>
    <property type="molecule type" value="Genomic_DNA"/>
</dbReference>
<gene>
    <name evidence="1" type="ORF">NDU88_004873</name>
</gene>
<dbReference type="AlphaFoldDB" id="A0AAV7NKU8"/>
<evidence type="ECO:0000313" key="1">
    <source>
        <dbReference type="EMBL" id="KAJ1116667.1"/>
    </source>
</evidence>
<comment type="caution">
    <text evidence="1">The sequence shown here is derived from an EMBL/GenBank/DDBJ whole genome shotgun (WGS) entry which is preliminary data.</text>
</comment>
<dbReference type="Proteomes" id="UP001066276">
    <property type="component" value="Chromosome 8"/>
</dbReference>
<name>A0AAV7NKU8_PLEWA</name>